<accession>A0A1I7XPR4</accession>
<evidence type="ECO:0000313" key="2">
    <source>
        <dbReference type="WBParaSite" id="Hba_19777"/>
    </source>
</evidence>
<reference evidence="2" key="1">
    <citation type="submission" date="2016-11" db="UniProtKB">
        <authorList>
            <consortium name="WormBaseParasite"/>
        </authorList>
    </citation>
    <scope>IDENTIFICATION</scope>
</reference>
<sequence>MEASPSFTAIILKQLCKLMESIQHHLLACVPLANRTTLQRLDSLLFVYLSCYHTIPYAMKDGNL</sequence>
<evidence type="ECO:0000313" key="1">
    <source>
        <dbReference type="Proteomes" id="UP000095283"/>
    </source>
</evidence>
<name>A0A1I7XPR4_HETBA</name>
<dbReference type="WBParaSite" id="Hba_19777">
    <property type="protein sequence ID" value="Hba_19777"/>
    <property type="gene ID" value="Hba_19777"/>
</dbReference>
<proteinExistence type="predicted"/>
<dbReference type="AlphaFoldDB" id="A0A1I7XPR4"/>
<keyword evidence="1" id="KW-1185">Reference proteome</keyword>
<protein>
    <submittedName>
        <fullName evidence="2">Secreted protein</fullName>
    </submittedName>
</protein>
<organism evidence="1 2">
    <name type="scientific">Heterorhabditis bacteriophora</name>
    <name type="common">Entomopathogenic nematode worm</name>
    <dbReference type="NCBI Taxonomy" id="37862"/>
    <lineage>
        <taxon>Eukaryota</taxon>
        <taxon>Metazoa</taxon>
        <taxon>Ecdysozoa</taxon>
        <taxon>Nematoda</taxon>
        <taxon>Chromadorea</taxon>
        <taxon>Rhabditida</taxon>
        <taxon>Rhabditina</taxon>
        <taxon>Rhabditomorpha</taxon>
        <taxon>Strongyloidea</taxon>
        <taxon>Heterorhabditidae</taxon>
        <taxon>Heterorhabditis</taxon>
    </lineage>
</organism>
<dbReference type="Proteomes" id="UP000095283">
    <property type="component" value="Unplaced"/>
</dbReference>